<feature type="compositionally biased region" description="Basic and acidic residues" evidence="7">
    <location>
        <begin position="47"/>
        <end position="58"/>
    </location>
</feature>
<dbReference type="AlphaFoldDB" id="A0A086JDC9"/>
<evidence type="ECO:0000256" key="5">
    <source>
        <dbReference type="ARBA" id="ARBA00023273"/>
    </source>
</evidence>
<feature type="compositionally biased region" description="Basic and acidic residues" evidence="7">
    <location>
        <begin position="110"/>
        <end position="120"/>
    </location>
</feature>
<feature type="region of interest" description="Disordered" evidence="7">
    <location>
        <begin position="1"/>
        <end position="178"/>
    </location>
</feature>
<keyword evidence="4" id="KW-0206">Cytoskeleton</keyword>
<dbReference type="OrthoDB" id="184109at2759"/>
<dbReference type="PROSITE" id="PS51381">
    <property type="entry name" value="C2_B9"/>
    <property type="match status" value="1"/>
</dbReference>
<gene>
    <name evidence="8" type="ORF">TGDOM2_283765</name>
</gene>
<dbReference type="InterPro" id="IPR010796">
    <property type="entry name" value="C2_B9-type_dom"/>
</dbReference>
<evidence type="ECO:0000256" key="7">
    <source>
        <dbReference type="SAM" id="MobiDB-lite"/>
    </source>
</evidence>
<evidence type="ECO:0000256" key="4">
    <source>
        <dbReference type="ARBA" id="ARBA00023212"/>
    </source>
</evidence>
<dbReference type="Pfam" id="PF07162">
    <property type="entry name" value="B9-C2"/>
    <property type="match status" value="1"/>
</dbReference>
<evidence type="ECO:0000313" key="8">
    <source>
        <dbReference type="EMBL" id="KFG30147.1"/>
    </source>
</evidence>
<organism evidence="8 9">
    <name type="scientific">Toxoplasma gondii GAB2-2007-GAL-DOM2</name>
    <dbReference type="NCBI Taxonomy" id="1130820"/>
    <lineage>
        <taxon>Eukaryota</taxon>
        <taxon>Sar</taxon>
        <taxon>Alveolata</taxon>
        <taxon>Apicomplexa</taxon>
        <taxon>Conoidasida</taxon>
        <taxon>Coccidia</taxon>
        <taxon>Eucoccidiorida</taxon>
        <taxon>Eimeriorina</taxon>
        <taxon>Sarcocystidae</taxon>
        <taxon>Toxoplasma</taxon>
    </lineage>
</organism>
<feature type="compositionally biased region" description="Basic and acidic residues" evidence="7">
    <location>
        <begin position="153"/>
        <end position="171"/>
    </location>
</feature>
<dbReference type="VEuPathDB" id="ToxoDB:TGDOM2_283765"/>
<evidence type="ECO:0000256" key="1">
    <source>
        <dbReference type="ARBA" id="ARBA00004120"/>
    </source>
</evidence>
<keyword evidence="5" id="KW-0966">Cell projection</keyword>
<reference evidence="8 9" key="1">
    <citation type="submission" date="2014-02" db="EMBL/GenBank/DDBJ databases">
        <authorList>
            <person name="Sibley D."/>
            <person name="Venepally P."/>
            <person name="Karamycheva S."/>
            <person name="Hadjithomas M."/>
            <person name="Khan A."/>
            <person name="Brunk B."/>
            <person name="Roos D."/>
            <person name="Caler E."/>
            <person name="Lorenzi H."/>
        </authorList>
    </citation>
    <scope>NUCLEOTIDE SEQUENCE [LARGE SCALE GENOMIC DNA]</scope>
    <source>
        <strain evidence="8 9">GAB2-2007-GAL-DOM2</strain>
    </source>
</reference>
<dbReference type="Proteomes" id="UP000028837">
    <property type="component" value="Unassembled WGS sequence"/>
</dbReference>
<sequence length="371" mass="40068">MAPSNTAHSNPPGNTDPPSSLIPPISGYSEGEAPSSSVTGKRKKAKRTSDTKRQDRVDIPAGADAQASAAAAAPSPACALEKSKIAEASRQQSRRSAELDAKFPATNRGNGEDDAARAPEHTYPASSPLGVNHSSPVPSAARFQPTLEETGNAEDRRQKVEASAPKLERWPSRLSETNTGPLAPGLLLSALHQNARQPFLVNQGSTEAEIHFIGELEAGYGFRTSDGLFCEFSFEAGNHWLGLCKAADRRHQTQTAYGSVGDVYLWNHPIDLHYAVSSVVGWPRCRISVWKLTNLGTVENVAYGTVSLPTAAGHHEFICHTWTPLGTYSEEFAGAKTRLENNLFFDKFYSAGPHTHLSPAEEIFSFERPGH</sequence>
<dbReference type="PANTHER" id="PTHR12968:SF2">
    <property type="entry name" value="B9 DOMAIN-CONTAINING PROTEIN 2"/>
    <property type="match status" value="1"/>
</dbReference>
<comment type="caution">
    <text evidence="8">The sequence shown here is derived from an EMBL/GenBank/DDBJ whole genome shotgun (WGS) entry which is preliminary data.</text>
</comment>
<evidence type="ECO:0000256" key="2">
    <source>
        <dbReference type="ARBA" id="ARBA00022490"/>
    </source>
</evidence>
<proteinExistence type="predicted"/>
<protein>
    <recommendedName>
        <fullName evidence="6">B9 domain-containing protein 2</fullName>
    </recommendedName>
</protein>
<evidence type="ECO:0000313" key="9">
    <source>
        <dbReference type="Proteomes" id="UP000028837"/>
    </source>
</evidence>
<keyword evidence="2" id="KW-0963">Cytoplasm</keyword>
<dbReference type="PANTHER" id="PTHR12968">
    <property type="entry name" value="B9 DOMAIN-CONTAINING"/>
    <property type="match status" value="1"/>
</dbReference>
<feature type="compositionally biased region" description="Polar residues" evidence="7">
    <location>
        <begin position="1"/>
        <end position="18"/>
    </location>
</feature>
<accession>A0A086JDC9</accession>
<dbReference type="GO" id="GO:0060271">
    <property type="term" value="P:cilium assembly"/>
    <property type="evidence" value="ECO:0007669"/>
    <property type="project" value="TreeGrafter"/>
</dbReference>
<dbReference type="GO" id="GO:0036038">
    <property type="term" value="C:MKS complex"/>
    <property type="evidence" value="ECO:0007669"/>
    <property type="project" value="TreeGrafter"/>
</dbReference>
<feature type="compositionally biased region" description="Low complexity" evidence="7">
    <location>
        <begin position="60"/>
        <end position="79"/>
    </location>
</feature>
<keyword evidence="3" id="KW-0970">Cilium biogenesis/degradation</keyword>
<evidence type="ECO:0000256" key="3">
    <source>
        <dbReference type="ARBA" id="ARBA00022794"/>
    </source>
</evidence>
<evidence type="ECO:0000256" key="6">
    <source>
        <dbReference type="ARBA" id="ARBA00039272"/>
    </source>
</evidence>
<name>A0A086JDC9_TOXGO</name>
<comment type="subcellular location">
    <subcellularLocation>
        <location evidence="1">Cytoplasm</location>
        <location evidence="1">Cytoskeleton</location>
        <location evidence="1">Cilium basal body</location>
    </subcellularLocation>
</comment>
<dbReference type="EMBL" id="AHZU02001664">
    <property type="protein sequence ID" value="KFG30147.1"/>
    <property type="molecule type" value="Genomic_DNA"/>
</dbReference>